<gene>
    <name evidence="2" type="ORF">CYJ10_20850</name>
</gene>
<reference evidence="2 3" key="1">
    <citation type="submission" date="2017-12" db="EMBL/GenBank/DDBJ databases">
        <title>Genome sequence of the active heterotrophic nitrifier-denitrifier, Cupriavidus pauculus UM1.</title>
        <authorList>
            <person name="Putonti C."/>
            <person name="Castignetti D."/>
        </authorList>
    </citation>
    <scope>NUCLEOTIDE SEQUENCE [LARGE SCALE GENOMIC DNA]</scope>
    <source>
        <strain evidence="2 3">UM1</strain>
    </source>
</reference>
<dbReference type="RefSeq" id="WP_101683355.1">
    <property type="nucleotide sequence ID" value="NZ_PJRP01000010.1"/>
</dbReference>
<dbReference type="Gene3D" id="1.10.10.10">
    <property type="entry name" value="Winged helix-like DNA-binding domain superfamily/Winged helix DNA-binding domain"/>
    <property type="match status" value="1"/>
</dbReference>
<dbReference type="Pfam" id="PF12728">
    <property type="entry name" value="HTH_17"/>
    <property type="match status" value="1"/>
</dbReference>
<sequence length="68" mass="7590">MKLLTNMQTAELLGLRSNTLEIWRTQGKGPVYRKIGRAVRYAEADVLAWLDAQTRTSTSQQPGQLASV</sequence>
<organism evidence="2 3">
    <name type="scientific">Cupriavidus pauculus</name>
    <dbReference type="NCBI Taxonomy" id="82633"/>
    <lineage>
        <taxon>Bacteria</taxon>
        <taxon>Pseudomonadati</taxon>
        <taxon>Pseudomonadota</taxon>
        <taxon>Betaproteobacteria</taxon>
        <taxon>Burkholderiales</taxon>
        <taxon>Burkholderiaceae</taxon>
        <taxon>Cupriavidus</taxon>
    </lineage>
</organism>
<protein>
    <submittedName>
        <fullName evidence="2">Excisionase</fullName>
    </submittedName>
</protein>
<evidence type="ECO:0000259" key="1">
    <source>
        <dbReference type="Pfam" id="PF12728"/>
    </source>
</evidence>
<dbReference type="EMBL" id="PJRP01000010">
    <property type="protein sequence ID" value="PLP98746.1"/>
    <property type="molecule type" value="Genomic_DNA"/>
</dbReference>
<dbReference type="InterPro" id="IPR009061">
    <property type="entry name" value="DNA-bd_dom_put_sf"/>
</dbReference>
<evidence type="ECO:0000313" key="2">
    <source>
        <dbReference type="EMBL" id="PLP98746.1"/>
    </source>
</evidence>
<dbReference type="AlphaFoldDB" id="A0A2N5C961"/>
<feature type="domain" description="Helix-turn-helix" evidence="1">
    <location>
        <begin position="3"/>
        <end position="53"/>
    </location>
</feature>
<comment type="caution">
    <text evidence="2">The sequence shown here is derived from an EMBL/GenBank/DDBJ whole genome shotgun (WGS) entry which is preliminary data.</text>
</comment>
<proteinExistence type="predicted"/>
<name>A0A2N5C961_9BURK</name>
<evidence type="ECO:0000313" key="3">
    <source>
        <dbReference type="Proteomes" id="UP000234341"/>
    </source>
</evidence>
<accession>A0A2N5C961</accession>
<dbReference type="InterPro" id="IPR041657">
    <property type="entry name" value="HTH_17"/>
</dbReference>
<dbReference type="InterPro" id="IPR036388">
    <property type="entry name" value="WH-like_DNA-bd_sf"/>
</dbReference>
<dbReference type="Proteomes" id="UP000234341">
    <property type="component" value="Unassembled WGS sequence"/>
</dbReference>
<dbReference type="SUPFAM" id="SSF46955">
    <property type="entry name" value="Putative DNA-binding domain"/>
    <property type="match status" value="1"/>
</dbReference>
<dbReference type="OrthoDB" id="8455288at2"/>